<proteinExistence type="predicted"/>
<evidence type="ECO:0000313" key="1">
    <source>
        <dbReference type="EMBL" id="GHO97796.1"/>
    </source>
</evidence>
<dbReference type="AlphaFoldDB" id="A0A8J3ING2"/>
<reference evidence="1" key="1">
    <citation type="submission" date="2020-10" db="EMBL/GenBank/DDBJ databases">
        <title>Taxonomic study of unclassified bacteria belonging to the class Ktedonobacteria.</title>
        <authorList>
            <person name="Yabe S."/>
            <person name="Wang C.M."/>
            <person name="Zheng Y."/>
            <person name="Sakai Y."/>
            <person name="Cavaletti L."/>
            <person name="Monciardini P."/>
            <person name="Donadio S."/>
        </authorList>
    </citation>
    <scope>NUCLEOTIDE SEQUENCE</scope>
    <source>
        <strain evidence="1">ID150040</strain>
    </source>
</reference>
<accession>A0A8J3ING2</accession>
<dbReference type="Proteomes" id="UP000597444">
    <property type="component" value="Unassembled WGS sequence"/>
</dbReference>
<keyword evidence="2" id="KW-1185">Reference proteome</keyword>
<organism evidence="1 2">
    <name type="scientific">Reticulibacter mediterranei</name>
    <dbReference type="NCBI Taxonomy" id="2778369"/>
    <lineage>
        <taxon>Bacteria</taxon>
        <taxon>Bacillati</taxon>
        <taxon>Chloroflexota</taxon>
        <taxon>Ktedonobacteria</taxon>
        <taxon>Ktedonobacterales</taxon>
        <taxon>Reticulibacteraceae</taxon>
        <taxon>Reticulibacter</taxon>
    </lineage>
</organism>
<comment type="caution">
    <text evidence="1">The sequence shown here is derived from an EMBL/GenBank/DDBJ whole genome shotgun (WGS) entry which is preliminary data.</text>
</comment>
<dbReference type="EMBL" id="BNJK01000002">
    <property type="protein sequence ID" value="GHO97796.1"/>
    <property type="molecule type" value="Genomic_DNA"/>
</dbReference>
<gene>
    <name evidence="1" type="ORF">KSF_078440</name>
</gene>
<protein>
    <submittedName>
        <fullName evidence="1">Uncharacterized protein</fullName>
    </submittedName>
</protein>
<sequence length="48" mass="6003">MRQFNIFSTQKEKHMKEMQRNRIVEYDQHRYCGACGRWKDQPDREDIV</sequence>
<evidence type="ECO:0000313" key="2">
    <source>
        <dbReference type="Proteomes" id="UP000597444"/>
    </source>
</evidence>
<name>A0A8J3ING2_9CHLR</name>